<accession>A0A4V3E254</accession>
<dbReference type="EMBL" id="SNZV01000002">
    <property type="protein sequence ID" value="TDS15928.1"/>
    <property type="molecule type" value="Genomic_DNA"/>
</dbReference>
<evidence type="ECO:0000313" key="1">
    <source>
        <dbReference type="EMBL" id="TDS15928.1"/>
    </source>
</evidence>
<gene>
    <name evidence="1" type="ORF">B0I21_102245</name>
</gene>
<organism evidence="1 2">
    <name type="scientific">Sphingobacterium paludis</name>
    <dbReference type="NCBI Taxonomy" id="1476465"/>
    <lineage>
        <taxon>Bacteria</taxon>
        <taxon>Pseudomonadati</taxon>
        <taxon>Bacteroidota</taxon>
        <taxon>Sphingobacteriia</taxon>
        <taxon>Sphingobacteriales</taxon>
        <taxon>Sphingobacteriaceae</taxon>
        <taxon>Sphingobacterium</taxon>
    </lineage>
</organism>
<reference evidence="1 2" key="1">
    <citation type="submission" date="2019-03" db="EMBL/GenBank/DDBJ databases">
        <title>Genomic Encyclopedia of Type Strains, Phase III (KMG-III): the genomes of soil and plant-associated and newly described type strains.</title>
        <authorList>
            <person name="Whitman W."/>
        </authorList>
    </citation>
    <scope>NUCLEOTIDE SEQUENCE [LARGE SCALE GENOMIC DNA]</scope>
    <source>
        <strain evidence="1 2">CGMCC 1.12801</strain>
    </source>
</reference>
<dbReference type="AlphaFoldDB" id="A0A4V3E254"/>
<proteinExistence type="predicted"/>
<keyword evidence="2" id="KW-1185">Reference proteome</keyword>
<dbReference type="OrthoDB" id="1494789at2"/>
<sequence>MERTWIKIYDVCTSHKIEMKFIRDLSYSGLIEVVTEEDVEFIDEEQLLLLEQFASWYYELELNMQGIEVAKHLLSKIQQLQREIAVLKSV</sequence>
<dbReference type="Gene3D" id="1.10.1660.10">
    <property type="match status" value="1"/>
</dbReference>
<dbReference type="Pfam" id="PF13591">
    <property type="entry name" value="MerR_2"/>
    <property type="match status" value="1"/>
</dbReference>
<dbReference type="Proteomes" id="UP000294752">
    <property type="component" value="Unassembled WGS sequence"/>
</dbReference>
<protein>
    <submittedName>
        <fullName evidence="1">MerR-like DNA binding protein</fullName>
    </submittedName>
</protein>
<evidence type="ECO:0000313" key="2">
    <source>
        <dbReference type="Proteomes" id="UP000294752"/>
    </source>
</evidence>
<name>A0A4V3E254_9SPHI</name>
<comment type="caution">
    <text evidence="1">The sequence shown here is derived from an EMBL/GenBank/DDBJ whole genome shotgun (WGS) entry which is preliminary data.</text>
</comment>
<dbReference type="RefSeq" id="WP_133639218.1">
    <property type="nucleotide sequence ID" value="NZ_SNZV01000002.1"/>
</dbReference>